<evidence type="ECO:0000313" key="10">
    <source>
        <dbReference type="Proteomes" id="UP001174694"/>
    </source>
</evidence>
<protein>
    <recommendedName>
        <fullName evidence="8">Zn(2)-C6 fungal-type domain-containing protein</fullName>
    </recommendedName>
</protein>
<gene>
    <name evidence="9" type="ORF">NKR23_g9787</name>
</gene>
<dbReference type="Gene3D" id="4.10.240.10">
    <property type="entry name" value="Zn(2)-C6 fungal-type DNA-binding domain"/>
    <property type="match status" value="1"/>
</dbReference>
<comment type="subcellular location">
    <subcellularLocation>
        <location evidence="1">Nucleus</location>
    </subcellularLocation>
</comment>
<feature type="compositionally biased region" description="Basic and acidic residues" evidence="7">
    <location>
        <begin position="82"/>
        <end position="94"/>
    </location>
</feature>
<organism evidence="9 10">
    <name type="scientific">Pleurostoma richardsiae</name>
    <dbReference type="NCBI Taxonomy" id="41990"/>
    <lineage>
        <taxon>Eukaryota</taxon>
        <taxon>Fungi</taxon>
        <taxon>Dikarya</taxon>
        <taxon>Ascomycota</taxon>
        <taxon>Pezizomycotina</taxon>
        <taxon>Sordariomycetes</taxon>
        <taxon>Sordariomycetidae</taxon>
        <taxon>Calosphaeriales</taxon>
        <taxon>Pleurostomataceae</taxon>
        <taxon>Pleurostoma</taxon>
    </lineage>
</organism>
<proteinExistence type="predicted"/>
<keyword evidence="3" id="KW-0805">Transcription regulation</keyword>
<evidence type="ECO:0000256" key="4">
    <source>
        <dbReference type="ARBA" id="ARBA00023125"/>
    </source>
</evidence>
<dbReference type="PROSITE" id="PS50048">
    <property type="entry name" value="ZN2_CY6_FUNGAL_2"/>
    <property type="match status" value="1"/>
</dbReference>
<dbReference type="PANTHER" id="PTHR37534:SF46">
    <property type="entry name" value="ZN(II)2CYS6 TRANSCRIPTION FACTOR (EUROFUNG)"/>
    <property type="match status" value="1"/>
</dbReference>
<dbReference type="GO" id="GO:0003677">
    <property type="term" value="F:DNA binding"/>
    <property type="evidence" value="ECO:0007669"/>
    <property type="project" value="UniProtKB-KW"/>
</dbReference>
<keyword evidence="10" id="KW-1185">Reference proteome</keyword>
<evidence type="ECO:0000256" key="5">
    <source>
        <dbReference type="ARBA" id="ARBA00023163"/>
    </source>
</evidence>
<dbReference type="PROSITE" id="PS00463">
    <property type="entry name" value="ZN2_CY6_FUNGAL_1"/>
    <property type="match status" value="1"/>
</dbReference>
<feature type="domain" description="Zn(2)-C6 fungal-type" evidence="8">
    <location>
        <begin position="20"/>
        <end position="50"/>
    </location>
</feature>
<evidence type="ECO:0000259" key="8">
    <source>
        <dbReference type="PROSITE" id="PS50048"/>
    </source>
</evidence>
<dbReference type="Proteomes" id="UP001174694">
    <property type="component" value="Unassembled WGS sequence"/>
</dbReference>
<feature type="compositionally biased region" description="Polar residues" evidence="7">
    <location>
        <begin position="101"/>
        <end position="119"/>
    </location>
</feature>
<dbReference type="InterPro" id="IPR001138">
    <property type="entry name" value="Zn2Cys6_DnaBD"/>
</dbReference>
<dbReference type="GO" id="GO:0000981">
    <property type="term" value="F:DNA-binding transcription factor activity, RNA polymerase II-specific"/>
    <property type="evidence" value="ECO:0007669"/>
    <property type="project" value="InterPro"/>
</dbReference>
<evidence type="ECO:0000256" key="7">
    <source>
        <dbReference type="SAM" id="MobiDB-lite"/>
    </source>
</evidence>
<reference evidence="9" key="1">
    <citation type="submission" date="2022-07" db="EMBL/GenBank/DDBJ databases">
        <title>Fungi with potential for degradation of polypropylene.</title>
        <authorList>
            <person name="Gostincar C."/>
        </authorList>
    </citation>
    <scope>NUCLEOTIDE SEQUENCE</scope>
    <source>
        <strain evidence="9">EXF-13308</strain>
    </source>
</reference>
<keyword evidence="6" id="KW-0539">Nucleus</keyword>
<evidence type="ECO:0000256" key="6">
    <source>
        <dbReference type="ARBA" id="ARBA00023242"/>
    </source>
</evidence>
<keyword evidence="5" id="KW-0804">Transcription</keyword>
<keyword evidence="2" id="KW-0862">Zinc</keyword>
<sequence length="669" mass="75157">MYLPKKPRPKKTSITRSRTGCYTCRSRRKKCDEAKPVCQNCLYSGVPCEVYNGPRLFFLDTTEAVAKRAERIESKRWAAIHQREAATGGKERQSRARNHQTRSASSHTPSVGTEVTPPESQSLLSLAGAGWDSPSDLLADVVPFSPGVRSSDAHRQSRGTDADNVNAHVYDIDVRVWNDAVSLPGTYSDGQAREEHQYLSHFHSQLCASSFTPSLVQAARSISVVPGLRDALLALAASDLANNYGFLNRHRDDHTSPLLDRGHYSRAVGYYAKAIRTLADASFTSVIDQADWLAAILFCAVFELATGSPRGYIMHLEGANTLALDHHSIISQSTHGKSILSAWSRLRASQEQYWLPFRPLEEERLSVRSRTSYSLALAYCTAPSDEIRIIFAHAGAIRHRIIMQSIMPNEVATAQWYKHNFGKSYTVDLQLTDRASVLDNDHLLHLLRREKLKLAKWHSRLDRTELPIDLFTALPTDLKSYDLLSDPSHRPITFLSLRSACQYICYALTQLVCDEDSLDSGQDGSDRGSERIGLEGTPSHWAHVILRTLWGLDLRPCHTTIFDLSFETITIYLVETYPRKWLTEHLLQKLLPHLEQKAASASMKYSIALARDVVRLYDDELGKRTPLLVIPFISIDQELTELWGAQDRRQAAVHGMSPDGPFSTYMDMP</sequence>
<dbReference type="InterPro" id="IPR036864">
    <property type="entry name" value="Zn2-C6_fun-type_DNA-bd_sf"/>
</dbReference>
<dbReference type="SUPFAM" id="SSF57701">
    <property type="entry name" value="Zn2/Cys6 DNA-binding domain"/>
    <property type="match status" value="1"/>
</dbReference>
<keyword evidence="4" id="KW-0238">DNA-binding</keyword>
<dbReference type="EMBL" id="JANBVO010000039">
    <property type="protein sequence ID" value="KAJ9136658.1"/>
    <property type="molecule type" value="Genomic_DNA"/>
</dbReference>
<name>A0AA38R6F6_9PEZI</name>
<feature type="region of interest" description="Disordered" evidence="7">
    <location>
        <begin position="82"/>
        <end position="119"/>
    </location>
</feature>
<dbReference type="CDD" id="cd00067">
    <property type="entry name" value="GAL4"/>
    <property type="match status" value="1"/>
</dbReference>
<dbReference type="PANTHER" id="PTHR37534">
    <property type="entry name" value="TRANSCRIPTIONAL ACTIVATOR PROTEIN UGA3"/>
    <property type="match status" value="1"/>
</dbReference>
<evidence type="ECO:0000256" key="1">
    <source>
        <dbReference type="ARBA" id="ARBA00004123"/>
    </source>
</evidence>
<dbReference type="GO" id="GO:0005634">
    <property type="term" value="C:nucleus"/>
    <property type="evidence" value="ECO:0007669"/>
    <property type="project" value="UniProtKB-SubCell"/>
</dbReference>
<dbReference type="InterPro" id="IPR021858">
    <property type="entry name" value="Fun_TF"/>
</dbReference>
<comment type="caution">
    <text evidence="9">The sequence shown here is derived from an EMBL/GenBank/DDBJ whole genome shotgun (WGS) entry which is preliminary data.</text>
</comment>
<evidence type="ECO:0000313" key="9">
    <source>
        <dbReference type="EMBL" id="KAJ9136658.1"/>
    </source>
</evidence>
<dbReference type="Pfam" id="PF00172">
    <property type="entry name" value="Zn_clus"/>
    <property type="match status" value="1"/>
</dbReference>
<dbReference type="SMART" id="SM00066">
    <property type="entry name" value="GAL4"/>
    <property type="match status" value="1"/>
</dbReference>
<dbReference type="Pfam" id="PF11951">
    <property type="entry name" value="Fungal_trans_2"/>
    <property type="match status" value="1"/>
</dbReference>
<dbReference type="GO" id="GO:0008270">
    <property type="term" value="F:zinc ion binding"/>
    <property type="evidence" value="ECO:0007669"/>
    <property type="project" value="InterPro"/>
</dbReference>
<evidence type="ECO:0000256" key="3">
    <source>
        <dbReference type="ARBA" id="ARBA00023015"/>
    </source>
</evidence>
<evidence type="ECO:0000256" key="2">
    <source>
        <dbReference type="ARBA" id="ARBA00022833"/>
    </source>
</evidence>
<accession>A0AA38R6F6</accession>
<dbReference type="AlphaFoldDB" id="A0AA38R6F6"/>